<dbReference type="Proteomes" id="UP001346869">
    <property type="component" value="Unassembled WGS sequence"/>
</dbReference>
<reference evidence="1 2" key="2">
    <citation type="journal article" date="2023" name="Mol. Biol. Evol.">
        <title>Genomics of Secondarily Temperate Adaptation in the Only Non-Antarctic Icefish.</title>
        <authorList>
            <person name="Rivera-Colon A.G."/>
            <person name="Rayamajhi N."/>
            <person name="Minhas B.F."/>
            <person name="Madrigal G."/>
            <person name="Bilyk K.T."/>
            <person name="Yoon V."/>
            <person name="Hune M."/>
            <person name="Gregory S."/>
            <person name="Cheng C.H.C."/>
            <person name="Catchen J.M."/>
        </authorList>
    </citation>
    <scope>NUCLEOTIDE SEQUENCE [LARGE SCALE GENOMIC DNA]</scope>
    <source>
        <strain evidence="1">JMC-PN-2008</strain>
    </source>
</reference>
<evidence type="ECO:0000313" key="2">
    <source>
        <dbReference type="Proteomes" id="UP001346869"/>
    </source>
</evidence>
<dbReference type="EMBL" id="JAUZQC010000014">
    <property type="protein sequence ID" value="KAK5859825.1"/>
    <property type="molecule type" value="Genomic_DNA"/>
</dbReference>
<organism evidence="1 2">
    <name type="scientific">Eleginops maclovinus</name>
    <name type="common">Patagonian blennie</name>
    <name type="synonym">Eleginus maclovinus</name>
    <dbReference type="NCBI Taxonomy" id="56733"/>
    <lineage>
        <taxon>Eukaryota</taxon>
        <taxon>Metazoa</taxon>
        <taxon>Chordata</taxon>
        <taxon>Craniata</taxon>
        <taxon>Vertebrata</taxon>
        <taxon>Euteleostomi</taxon>
        <taxon>Actinopterygii</taxon>
        <taxon>Neopterygii</taxon>
        <taxon>Teleostei</taxon>
        <taxon>Neoteleostei</taxon>
        <taxon>Acanthomorphata</taxon>
        <taxon>Eupercaria</taxon>
        <taxon>Perciformes</taxon>
        <taxon>Notothenioidei</taxon>
        <taxon>Eleginopidae</taxon>
        <taxon>Eleginops</taxon>
    </lineage>
</organism>
<accession>A0AAN7XHR1</accession>
<sequence>MGLTSRGDELKDEQGLQQIASKLCLTKNALDYRSQDMTGSNHCSVAGLLLSEDTIGDKHELILGQCLLERSLV</sequence>
<keyword evidence="2" id="KW-1185">Reference proteome</keyword>
<reference evidence="1 2" key="1">
    <citation type="journal article" date="2023" name="Genes (Basel)">
        <title>Chromosome-Level Genome Assembly and Circadian Gene Repertoire of the Patagonia Blennie Eleginops maclovinus-The Closest Ancestral Proxy of Antarctic Cryonotothenioids.</title>
        <authorList>
            <person name="Cheng C.C."/>
            <person name="Rivera-Colon A.G."/>
            <person name="Minhas B.F."/>
            <person name="Wilson L."/>
            <person name="Rayamajhi N."/>
            <person name="Vargas-Chacoff L."/>
            <person name="Catchen J.M."/>
        </authorList>
    </citation>
    <scope>NUCLEOTIDE SEQUENCE [LARGE SCALE GENOMIC DNA]</scope>
    <source>
        <strain evidence="1">JMC-PN-2008</strain>
    </source>
</reference>
<proteinExistence type="predicted"/>
<comment type="caution">
    <text evidence="1">The sequence shown here is derived from an EMBL/GenBank/DDBJ whole genome shotgun (WGS) entry which is preliminary data.</text>
</comment>
<protein>
    <submittedName>
        <fullName evidence="1">Uncharacterized protein</fullName>
    </submittedName>
</protein>
<name>A0AAN7XHR1_ELEMC</name>
<dbReference type="AlphaFoldDB" id="A0AAN7XHR1"/>
<evidence type="ECO:0000313" key="1">
    <source>
        <dbReference type="EMBL" id="KAK5859825.1"/>
    </source>
</evidence>
<gene>
    <name evidence="1" type="ORF">PBY51_021349</name>
</gene>